<dbReference type="Proteomes" id="UP000002945">
    <property type="component" value="Unassembled WGS sequence"/>
</dbReference>
<dbReference type="STRING" id="391587.KAOT1_08839"/>
<evidence type="ECO:0000313" key="2">
    <source>
        <dbReference type="EMBL" id="EDP94907.1"/>
    </source>
</evidence>
<protein>
    <submittedName>
        <fullName evidence="2">Uncharacterized protein</fullName>
    </submittedName>
</protein>
<gene>
    <name evidence="2" type="ORF">KAOT1_08839</name>
</gene>
<reference evidence="2 3" key="1">
    <citation type="journal article" date="2011" name="J. Bacteriol.">
        <title>Genome sequence of the algicidal bacterium Kordia algicida OT-1.</title>
        <authorList>
            <person name="Lee H.S."/>
            <person name="Kang S.G."/>
            <person name="Kwon K.K."/>
            <person name="Lee J.H."/>
            <person name="Kim S.J."/>
        </authorList>
    </citation>
    <scope>NUCLEOTIDE SEQUENCE [LARGE SCALE GENOMIC DNA]</scope>
    <source>
        <strain evidence="2 3">OT-1</strain>
    </source>
</reference>
<feature type="transmembrane region" description="Helical" evidence="1">
    <location>
        <begin position="117"/>
        <end position="134"/>
    </location>
</feature>
<dbReference type="eggNOG" id="ENOG502ZVAR">
    <property type="taxonomic scope" value="Bacteria"/>
</dbReference>
<proteinExistence type="predicted"/>
<name>A9E7K3_9FLAO</name>
<comment type="caution">
    <text evidence="2">The sequence shown here is derived from an EMBL/GenBank/DDBJ whole genome shotgun (WGS) entry which is preliminary data.</text>
</comment>
<dbReference type="OrthoDB" id="1364690at2"/>
<keyword evidence="1" id="KW-0812">Transmembrane</keyword>
<dbReference type="HOGENOM" id="CLU_1701961_0_0_10"/>
<evidence type="ECO:0000313" key="3">
    <source>
        <dbReference type="Proteomes" id="UP000002945"/>
    </source>
</evidence>
<organism evidence="2 3">
    <name type="scientific">Kordia algicida OT-1</name>
    <dbReference type="NCBI Taxonomy" id="391587"/>
    <lineage>
        <taxon>Bacteria</taxon>
        <taxon>Pseudomonadati</taxon>
        <taxon>Bacteroidota</taxon>
        <taxon>Flavobacteriia</taxon>
        <taxon>Flavobacteriales</taxon>
        <taxon>Flavobacteriaceae</taxon>
        <taxon>Kordia</taxon>
    </lineage>
</organism>
<keyword evidence="1" id="KW-0472">Membrane</keyword>
<evidence type="ECO:0000256" key="1">
    <source>
        <dbReference type="SAM" id="Phobius"/>
    </source>
</evidence>
<feature type="transmembrane region" description="Helical" evidence="1">
    <location>
        <begin position="94"/>
        <end position="111"/>
    </location>
</feature>
<keyword evidence="3" id="KW-1185">Reference proteome</keyword>
<dbReference type="RefSeq" id="WP_007094330.1">
    <property type="nucleotide sequence ID" value="NZ_CP142125.1"/>
</dbReference>
<sequence length="154" mass="18289">MKSLIGRIFLKESITCKGSIAELKEKLQQENDCEFSVKWISDNEFKFLANFSVGTIILDDNAAYFDGIKGYAKLIALEKGKTEIVLTTKLRIELFFTGILSFVFPIFFFFSNENLPFWLLFMFPIVTIWFWFVYRFQEKRLFKKVKKHIKNQTY</sequence>
<keyword evidence="1" id="KW-1133">Transmembrane helix</keyword>
<dbReference type="EMBL" id="ABIB01000012">
    <property type="protein sequence ID" value="EDP94907.1"/>
    <property type="molecule type" value="Genomic_DNA"/>
</dbReference>
<dbReference type="AlphaFoldDB" id="A9E7K3"/>
<accession>A9E7K3</accession>